<keyword evidence="3" id="KW-0285">Flavoprotein</keyword>
<dbReference type="EMBL" id="JACBYR010000003">
    <property type="protein sequence ID" value="NYE85953.1"/>
    <property type="molecule type" value="Genomic_DNA"/>
</dbReference>
<dbReference type="Gene3D" id="1.10.45.10">
    <property type="entry name" value="Vanillyl-alcohol Oxidase, Chain A, domain 4"/>
    <property type="match status" value="1"/>
</dbReference>
<dbReference type="GO" id="GO:0022904">
    <property type="term" value="P:respiratory electron transport chain"/>
    <property type="evidence" value="ECO:0007669"/>
    <property type="project" value="TreeGrafter"/>
</dbReference>
<dbReference type="InterPro" id="IPR006094">
    <property type="entry name" value="Oxid_FAD_bind_N"/>
</dbReference>
<dbReference type="Proteomes" id="UP000542125">
    <property type="component" value="Unassembled WGS sequence"/>
</dbReference>
<reference evidence="7 8" key="1">
    <citation type="submission" date="2020-07" db="EMBL/GenBank/DDBJ databases">
        <title>Genomic Encyclopedia of Type Strains, Phase IV (KMG-V): Genome sequencing to study the core and pangenomes of soil and plant-associated prokaryotes.</title>
        <authorList>
            <person name="Whitman W."/>
        </authorList>
    </citation>
    <scope>NUCLEOTIDE SEQUENCE [LARGE SCALE GENOMIC DNA]</scope>
    <source>
        <strain evidence="7 8">SAS40</strain>
    </source>
</reference>
<proteinExistence type="inferred from homology"/>
<gene>
    <name evidence="7" type="ORF">FHW18_005272</name>
</gene>
<accession>A0A7Y9IZH7</accession>
<dbReference type="GO" id="GO:0071949">
    <property type="term" value="F:FAD binding"/>
    <property type="evidence" value="ECO:0007669"/>
    <property type="project" value="InterPro"/>
</dbReference>
<evidence type="ECO:0000256" key="5">
    <source>
        <dbReference type="ARBA" id="ARBA00023002"/>
    </source>
</evidence>
<sequence>MKEQLIQDLRALLGDEAVLTGDAVTGRSAGAFRPDSLSAYALVRPRTTADVAEVMKRCAAMGQPVVTHGGLTGLVRGADASPDELILSMERMTRIEGIDVAGRTMTVEAGVTLQQIQEAAAAVDLYYGVDYGARGTATIGGGIATNAGGNRVIRFGMTRASVLGLEAVLADGRVISSMNTMMKNNSGYDLKQLFIGSEGTLGVVTRAVIRLHEMPASQCTALVAATDFDAVVRLLKHMDRKLGGQLAAFELMWQAYFDLVSTPPAQGRSPFAERYPFYVLLESLGADQEADSVRFMQALEEAMADELIVDATVAQSLDQRDALWRMRDSVEEMFKFGKSFNYDVSLPVSEMRAYADGVSAAAKANWPQGRCWIFGHMGDGNLHVSFSVGDGSDETKHRIDEIVYGPLAAFRGAVSAEHGIGLDKRAWLGVSRTEEELALMRQLKDFLDPQGLLNPGKVV</sequence>
<dbReference type="Gene3D" id="3.30.70.2740">
    <property type="match status" value="1"/>
</dbReference>
<evidence type="ECO:0000256" key="3">
    <source>
        <dbReference type="ARBA" id="ARBA00022630"/>
    </source>
</evidence>
<dbReference type="RefSeq" id="WP_179590517.1">
    <property type="nucleotide sequence ID" value="NZ_JACBYR010000003.1"/>
</dbReference>
<evidence type="ECO:0000259" key="6">
    <source>
        <dbReference type="PROSITE" id="PS51387"/>
    </source>
</evidence>
<feature type="domain" description="FAD-binding PCMH-type" evidence="6">
    <location>
        <begin position="32"/>
        <end position="214"/>
    </location>
</feature>
<dbReference type="PANTHER" id="PTHR43716">
    <property type="entry name" value="D-2-HYDROXYGLUTARATE DEHYDROGENASE, MITOCHONDRIAL"/>
    <property type="match status" value="1"/>
</dbReference>
<dbReference type="InterPro" id="IPR004113">
    <property type="entry name" value="FAD-bd_oxidored_4_C"/>
</dbReference>
<evidence type="ECO:0000256" key="4">
    <source>
        <dbReference type="ARBA" id="ARBA00022827"/>
    </source>
</evidence>
<organism evidence="7 8">
    <name type="scientific">Pigmentiphaga litoralis</name>
    <dbReference type="NCBI Taxonomy" id="516702"/>
    <lineage>
        <taxon>Bacteria</taxon>
        <taxon>Pseudomonadati</taxon>
        <taxon>Pseudomonadota</taxon>
        <taxon>Betaproteobacteria</taxon>
        <taxon>Burkholderiales</taxon>
        <taxon>Alcaligenaceae</taxon>
        <taxon>Pigmentiphaga</taxon>
    </lineage>
</organism>
<dbReference type="PANTHER" id="PTHR43716:SF1">
    <property type="entry name" value="D-2-HYDROXYGLUTARATE DEHYDROGENASE, MITOCHONDRIAL"/>
    <property type="match status" value="1"/>
</dbReference>
<dbReference type="Gene3D" id="3.30.70.2190">
    <property type="match status" value="1"/>
</dbReference>
<dbReference type="Pfam" id="PF01565">
    <property type="entry name" value="FAD_binding_4"/>
    <property type="match status" value="1"/>
</dbReference>
<name>A0A7Y9IZH7_9BURK</name>
<comment type="cofactor">
    <cofactor evidence="1">
        <name>FAD</name>
        <dbReference type="ChEBI" id="CHEBI:57692"/>
    </cofactor>
</comment>
<dbReference type="Gene3D" id="3.30.465.10">
    <property type="match status" value="1"/>
</dbReference>
<keyword evidence="5" id="KW-0560">Oxidoreductase</keyword>
<dbReference type="InterPro" id="IPR016164">
    <property type="entry name" value="FAD-linked_Oxase-like_C"/>
</dbReference>
<dbReference type="Pfam" id="PF02913">
    <property type="entry name" value="FAD-oxidase_C"/>
    <property type="match status" value="1"/>
</dbReference>
<evidence type="ECO:0000256" key="1">
    <source>
        <dbReference type="ARBA" id="ARBA00001974"/>
    </source>
</evidence>
<dbReference type="InterPro" id="IPR016167">
    <property type="entry name" value="FAD-bd_PCMH_sub1"/>
</dbReference>
<keyword evidence="8" id="KW-1185">Reference proteome</keyword>
<keyword evidence="4" id="KW-0274">FAD</keyword>
<comment type="caution">
    <text evidence="7">The sequence shown here is derived from an EMBL/GenBank/DDBJ whole genome shotgun (WGS) entry which is preliminary data.</text>
</comment>
<dbReference type="InterPro" id="IPR036318">
    <property type="entry name" value="FAD-bd_PCMH-like_sf"/>
</dbReference>
<protein>
    <submittedName>
        <fullName evidence="7">FAD/FMN-containing dehydrogenase</fullName>
    </submittedName>
</protein>
<evidence type="ECO:0000313" key="7">
    <source>
        <dbReference type="EMBL" id="NYE85953.1"/>
    </source>
</evidence>
<dbReference type="InterPro" id="IPR016169">
    <property type="entry name" value="FAD-bd_PCMH_sub2"/>
</dbReference>
<dbReference type="GO" id="GO:0016491">
    <property type="term" value="F:oxidoreductase activity"/>
    <property type="evidence" value="ECO:0007669"/>
    <property type="project" value="UniProtKB-KW"/>
</dbReference>
<dbReference type="InterPro" id="IPR016171">
    <property type="entry name" value="Vanillyl_alc_oxidase_C-sub2"/>
</dbReference>
<dbReference type="InterPro" id="IPR051264">
    <property type="entry name" value="FAD-oxidored/transferase_4"/>
</dbReference>
<evidence type="ECO:0000313" key="8">
    <source>
        <dbReference type="Proteomes" id="UP000542125"/>
    </source>
</evidence>
<evidence type="ECO:0000256" key="2">
    <source>
        <dbReference type="ARBA" id="ARBA00008000"/>
    </source>
</evidence>
<dbReference type="Gene3D" id="3.30.43.10">
    <property type="entry name" value="Uridine Diphospho-n-acetylenolpyruvylglucosamine Reductase, domain 2"/>
    <property type="match status" value="1"/>
</dbReference>
<dbReference type="SUPFAM" id="SSF56176">
    <property type="entry name" value="FAD-binding/transporter-associated domain-like"/>
    <property type="match status" value="1"/>
</dbReference>
<comment type="similarity">
    <text evidence="2">Belongs to the FAD-binding oxidoreductase/transferase type 4 family.</text>
</comment>
<dbReference type="InterPro" id="IPR016166">
    <property type="entry name" value="FAD-bd_PCMH"/>
</dbReference>
<dbReference type="FunFam" id="1.10.45.10:FF:000001">
    <property type="entry name" value="D-lactate dehydrogenase mitochondrial"/>
    <property type="match status" value="1"/>
</dbReference>
<dbReference type="PROSITE" id="PS51387">
    <property type="entry name" value="FAD_PCMH"/>
    <property type="match status" value="1"/>
</dbReference>
<dbReference type="SUPFAM" id="SSF55103">
    <property type="entry name" value="FAD-linked oxidases, C-terminal domain"/>
    <property type="match status" value="1"/>
</dbReference>
<dbReference type="AlphaFoldDB" id="A0A7Y9IZH7"/>